<evidence type="ECO:0000313" key="2">
    <source>
        <dbReference type="EMBL" id="ETW79791.1"/>
    </source>
</evidence>
<feature type="compositionally biased region" description="Basic and acidic residues" evidence="1">
    <location>
        <begin position="8"/>
        <end position="28"/>
    </location>
</feature>
<reference evidence="2 3" key="1">
    <citation type="journal article" date="2012" name="New Phytol.">
        <title>Insight into trade-off between wood decay and parasitism from the genome of a fungal forest pathogen.</title>
        <authorList>
            <person name="Olson A."/>
            <person name="Aerts A."/>
            <person name="Asiegbu F."/>
            <person name="Belbahri L."/>
            <person name="Bouzid O."/>
            <person name="Broberg A."/>
            <person name="Canback B."/>
            <person name="Coutinho P.M."/>
            <person name="Cullen D."/>
            <person name="Dalman K."/>
            <person name="Deflorio G."/>
            <person name="van Diepen L.T."/>
            <person name="Dunand C."/>
            <person name="Duplessis S."/>
            <person name="Durling M."/>
            <person name="Gonthier P."/>
            <person name="Grimwood J."/>
            <person name="Fossdal C.G."/>
            <person name="Hansson D."/>
            <person name="Henrissat B."/>
            <person name="Hietala A."/>
            <person name="Himmelstrand K."/>
            <person name="Hoffmeister D."/>
            <person name="Hogberg N."/>
            <person name="James T.Y."/>
            <person name="Karlsson M."/>
            <person name="Kohler A."/>
            <person name="Kues U."/>
            <person name="Lee Y.H."/>
            <person name="Lin Y.C."/>
            <person name="Lind M."/>
            <person name="Lindquist E."/>
            <person name="Lombard V."/>
            <person name="Lucas S."/>
            <person name="Lunden K."/>
            <person name="Morin E."/>
            <person name="Murat C."/>
            <person name="Park J."/>
            <person name="Raffaello T."/>
            <person name="Rouze P."/>
            <person name="Salamov A."/>
            <person name="Schmutz J."/>
            <person name="Solheim H."/>
            <person name="Stahlberg J."/>
            <person name="Velez H."/>
            <person name="de Vries R.P."/>
            <person name="Wiebenga A."/>
            <person name="Woodward S."/>
            <person name="Yakovlev I."/>
            <person name="Garbelotto M."/>
            <person name="Martin F."/>
            <person name="Grigoriev I.V."/>
            <person name="Stenlid J."/>
        </authorList>
    </citation>
    <scope>NUCLEOTIDE SEQUENCE [LARGE SCALE GENOMIC DNA]</scope>
    <source>
        <strain evidence="2 3">TC 32-1</strain>
    </source>
</reference>
<proteinExistence type="predicted"/>
<dbReference type="InParanoid" id="W4K432"/>
<dbReference type="HOGENOM" id="CLU_1678130_0_0_1"/>
<dbReference type="RefSeq" id="XP_009548341.1">
    <property type="nucleotide sequence ID" value="XM_009550046.1"/>
</dbReference>
<gene>
    <name evidence="2" type="ORF">HETIRDRAFT_103610</name>
</gene>
<dbReference type="GeneID" id="20665919"/>
<protein>
    <submittedName>
        <fullName evidence="2">Uncharacterized protein</fullName>
    </submittedName>
</protein>
<feature type="region of interest" description="Disordered" evidence="1">
    <location>
        <begin position="1"/>
        <end position="157"/>
    </location>
</feature>
<dbReference type="KEGG" id="hir:HETIRDRAFT_103610"/>
<dbReference type="AlphaFoldDB" id="W4K432"/>
<name>W4K432_HETIT</name>
<evidence type="ECO:0000256" key="1">
    <source>
        <dbReference type="SAM" id="MobiDB-lite"/>
    </source>
</evidence>
<dbReference type="EMBL" id="KI925460">
    <property type="protein sequence ID" value="ETW79791.1"/>
    <property type="molecule type" value="Genomic_DNA"/>
</dbReference>
<dbReference type="Proteomes" id="UP000030671">
    <property type="component" value="Unassembled WGS sequence"/>
</dbReference>
<evidence type="ECO:0000313" key="3">
    <source>
        <dbReference type="Proteomes" id="UP000030671"/>
    </source>
</evidence>
<accession>W4K432</accession>
<dbReference type="OrthoDB" id="3210574at2759"/>
<organism evidence="2 3">
    <name type="scientific">Heterobasidion irregulare (strain TC 32-1)</name>
    <dbReference type="NCBI Taxonomy" id="747525"/>
    <lineage>
        <taxon>Eukaryota</taxon>
        <taxon>Fungi</taxon>
        <taxon>Dikarya</taxon>
        <taxon>Basidiomycota</taxon>
        <taxon>Agaricomycotina</taxon>
        <taxon>Agaricomycetes</taxon>
        <taxon>Russulales</taxon>
        <taxon>Bondarzewiaceae</taxon>
        <taxon>Heterobasidion</taxon>
        <taxon>Heterobasidion annosum species complex</taxon>
    </lineage>
</organism>
<feature type="compositionally biased region" description="Basic and acidic residues" evidence="1">
    <location>
        <begin position="137"/>
        <end position="157"/>
    </location>
</feature>
<sequence length="157" mass="17071">MSQYQRTPPHEFDTSMSGTERDPDRVGDTGRPSGASEFDRSAPSSDADFAQPQLRSGSGYDSHRRDAGDELGLGRRGLAGYSREPHPDNQARGTAGHWIERPTGAGSAQSDLDREDVQIGKPGFADKTMGKISRKPVMQERGELRATEGKSAVQRDL</sequence>
<keyword evidence="3" id="KW-1185">Reference proteome</keyword>